<dbReference type="PROSITE" id="PS51257">
    <property type="entry name" value="PROKAR_LIPOPROTEIN"/>
    <property type="match status" value="1"/>
</dbReference>
<accession>F0T2S0</accession>
<reference evidence="3" key="2">
    <citation type="submission" date="2011-02" db="EMBL/GenBank/DDBJ databases">
        <title>The complete genome of Syntrophobotulus glycolicus DSM 8271.</title>
        <authorList>
            <person name="Lucas S."/>
            <person name="Copeland A."/>
            <person name="Lapidus A."/>
            <person name="Bruce D."/>
            <person name="Goodwin L."/>
            <person name="Pitluck S."/>
            <person name="Kyrpides N."/>
            <person name="Mavromatis K."/>
            <person name="Pagani I."/>
            <person name="Ivanova N."/>
            <person name="Mikhailova N."/>
            <person name="Chertkov O."/>
            <person name="Held B."/>
            <person name="Detter J.C."/>
            <person name="Tapia R."/>
            <person name="Han C."/>
            <person name="Land M."/>
            <person name="Hauser L."/>
            <person name="Markowitz V."/>
            <person name="Cheng J.-F."/>
            <person name="Hugenholtz P."/>
            <person name="Woyke T."/>
            <person name="Wu D."/>
            <person name="Spring S."/>
            <person name="Schroeder M."/>
            <person name="Brambilla E."/>
            <person name="Klenk H.-P."/>
            <person name="Eisen J.A."/>
        </authorList>
    </citation>
    <scope>NUCLEOTIDE SEQUENCE [LARGE SCALE GENOMIC DNA]</scope>
    <source>
        <strain evidence="3">DSM 8271 / FlGlyR</strain>
    </source>
</reference>
<gene>
    <name evidence="2" type="ordered locus">Sgly_2180</name>
</gene>
<dbReference type="EMBL" id="CP002547">
    <property type="protein sequence ID" value="ADY56469.1"/>
    <property type="molecule type" value="Genomic_DNA"/>
</dbReference>
<dbReference type="AlphaFoldDB" id="F0T2S0"/>
<feature type="transmembrane region" description="Helical" evidence="1">
    <location>
        <begin position="7"/>
        <end position="26"/>
    </location>
</feature>
<keyword evidence="1" id="KW-0472">Membrane</keyword>
<protein>
    <submittedName>
        <fullName evidence="2">Uncharacterized protein</fullName>
    </submittedName>
</protein>
<evidence type="ECO:0000256" key="1">
    <source>
        <dbReference type="SAM" id="Phobius"/>
    </source>
</evidence>
<keyword evidence="1" id="KW-1133">Transmembrane helix</keyword>
<dbReference type="Proteomes" id="UP000007488">
    <property type="component" value="Chromosome"/>
</dbReference>
<dbReference type="RefSeq" id="WP_013625336.1">
    <property type="nucleotide sequence ID" value="NC_015172.1"/>
</dbReference>
<dbReference type="KEGG" id="sgy:Sgly_2180"/>
<evidence type="ECO:0000313" key="2">
    <source>
        <dbReference type="EMBL" id="ADY56469.1"/>
    </source>
</evidence>
<sequence length="318" mass="36525">MNTQKKRIYQFCILIIVLMQIIALTGCNNSRIREENDGVQHLVSENTRGYYFDLYTAKSKNLERKGIIELQEYNDDMLFRVENGGQQRQFSVQVFIDCRQVPIKIDGTEYNTFFIDAPENFGRDFTFQLAEPIDTNYNHSLLAILTAGTDVLTNEVNFEMSNNYSIAIDHMLSFGRDNAMAQSEYNIEKTETVTGYQAAGLLLNTDTREYKRTMPGRELKLPAGEKFSLQYQVGGYEDCEEVAVIITIGLEQSNINNQDYILCEVENGELVRGIVNINAPQQEGEYEIMGWVIKDPFDADKTEYRPLDSSYRFTLNVE</sequence>
<name>F0T2S0_SYNGF</name>
<proteinExistence type="predicted"/>
<dbReference type="HOGENOM" id="CLU_874155_0_0_9"/>
<dbReference type="OrthoDB" id="2627398at2"/>
<dbReference type="eggNOG" id="ENOG5031JZE">
    <property type="taxonomic scope" value="Bacteria"/>
</dbReference>
<keyword evidence="1" id="KW-0812">Transmembrane</keyword>
<evidence type="ECO:0000313" key="3">
    <source>
        <dbReference type="Proteomes" id="UP000007488"/>
    </source>
</evidence>
<reference evidence="2 3" key="1">
    <citation type="journal article" date="2011" name="Stand. Genomic Sci.">
        <title>Complete genome sequence of Syntrophobotulus glycolicus type strain (FlGlyR).</title>
        <authorList>
            <person name="Han C."/>
            <person name="Mwirichia R."/>
            <person name="Chertkov O."/>
            <person name="Held B."/>
            <person name="Lapidus A."/>
            <person name="Nolan M."/>
            <person name="Lucas S."/>
            <person name="Hammon N."/>
            <person name="Deshpande S."/>
            <person name="Cheng J.F."/>
            <person name="Tapia R."/>
            <person name="Goodwin L."/>
            <person name="Pitluck S."/>
            <person name="Huntemann M."/>
            <person name="Liolios K."/>
            <person name="Ivanova N."/>
            <person name="Pagani I."/>
            <person name="Mavromatis K."/>
            <person name="Ovchinikova G."/>
            <person name="Pati A."/>
            <person name="Chen A."/>
            <person name="Palaniappan K."/>
            <person name="Land M."/>
            <person name="Hauser L."/>
            <person name="Brambilla E.M."/>
            <person name="Rohde M."/>
            <person name="Spring S."/>
            <person name="Sikorski J."/>
            <person name="Goker M."/>
            <person name="Woyke T."/>
            <person name="Bristow J."/>
            <person name="Eisen J.A."/>
            <person name="Markowitz V."/>
            <person name="Hugenholtz P."/>
            <person name="Kyrpides N.C."/>
            <person name="Klenk H.P."/>
            <person name="Detter J.C."/>
        </authorList>
    </citation>
    <scope>NUCLEOTIDE SEQUENCE [LARGE SCALE GENOMIC DNA]</scope>
    <source>
        <strain evidence="3">DSM 8271 / FlGlyR</strain>
    </source>
</reference>
<organism evidence="2 3">
    <name type="scientific">Syntrophobotulus glycolicus (strain DSM 8271 / FlGlyR)</name>
    <dbReference type="NCBI Taxonomy" id="645991"/>
    <lineage>
        <taxon>Bacteria</taxon>
        <taxon>Bacillati</taxon>
        <taxon>Bacillota</taxon>
        <taxon>Clostridia</taxon>
        <taxon>Eubacteriales</taxon>
        <taxon>Desulfitobacteriaceae</taxon>
        <taxon>Syntrophobotulus</taxon>
    </lineage>
</organism>
<keyword evidence="3" id="KW-1185">Reference proteome</keyword>